<evidence type="ECO:0000256" key="1">
    <source>
        <dbReference type="ARBA" id="ARBA00022741"/>
    </source>
</evidence>
<dbReference type="InterPro" id="IPR027417">
    <property type="entry name" value="P-loop_NTPase"/>
</dbReference>
<dbReference type="GO" id="GO:0004386">
    <property type="term" value="F:helicase activity"/>
    <property type="evidence" value="ECO:0007669"/>
    <property type="project" value="UniProtKB-KW"/>
</dbReference>
<proteinExistence type="predicted"/>
<dbReference type="Proteomes" id="UP000005709">
    <property type="component" value="Unassembled WGS sequence"/>
</dbReference>
<dbReference type="SUPFAM" id="SSF52540">
    <property type="entry name" value="P-loop containing nucleoside triphosphate hydrolases"/>
    <property type="match status" value="1"/>
</dbReference>
<dbReference type="PROSITE" id="PS51192">
    <property type="entry name" value="HELICASE_ATP_BIND_1"/>
    <property type="match status" value="1"/>
</dbReference>
<dbReference type="InterPro" id="IPR050699">
    <property type="entry name" value="RNA-DNA_Helicase"/>
</dbReference>
<dbReference type="GO" id="GO:0005524">
    <property type="term" value="F:ATP binding"/>
    <property type="evidence" value="ECO:0007669"/>
    <property type="project" value="UniProtKB-KW"/>
</dbReference>
<sequence>MFEILDLSDLNKSFKIAKEISANEDMDSLILVLENWKYVNENIRPVFIDLIESFGFYPYLKDKNELLNTAALVRCEYHKSKFINDFENNRVAFHYWQKVLEEKISNRQNLLISAPTSFGKSLLIQEFVARKKYSNILIIQPTLALIDETRKKLQNYQDFYNIVVNTSQDINETNNLFILTSERVLDILPKINNIDLFIVDEFYKISNHKHDDRVSQLNIAFYKVMFRNPQLILLTPSVDSVDNDFIKKYSLNFFKTEYSLVRQELEKISCSSKEERKMKLFGLLNSLSEPTIVYVKSPAQAEELSNEFIRDNKKGTENTFPIFEWIDENVSVKWNLKKYLQKGIGLHNGQYPRHIVNAQLDYFNNNKINILFATTSLIEGVNTVAKNIIIYDMRKGTSKLTYFDFNNIKGRAGRMMKYYTGKVYCFDDPPRQEMENIDVPIVTQDDSLQSEILINLNNEDIKDQKRRIYEELIKDLPADLLQIFKSNYYSIEKQKHLYNCLKGRKKILNQLSWDAPIPTYKTLSRTLCIVDHLLEGNKGDSYKFLAQKCHQIIRGGNLHSIISNEIKYQHTLDANRGKNEESIINLSVSKVFGFIRNQAKFEIPKRLSVLESIVNYLNGKQAANYSAFISILEHEGVDNKLSILLDFGVPASALKKFKDMPNNNIIEYVKKNFEKIDLSTYEVDILKKL</sequence>
<evidence type="ECO:0000256" key="4">
    <source>
        <dbReference type="ARBA" id="ARBA00022840"/>
    </source>
</evidence>
<gene>
    <name evidence="7" type="ORF">CAMGR0001_2510</name>
</gene>
<evidence type="ECO:0000259" key="6">
    <source>
        <dbReference type="PROSITE" id="PS51194"/>
    </source>
</evidence>
<evidence type="ECO:0000313" key="8">
    <source>
        <dbReference type="Proteomes" id="UP000005709"/>
    </source>
</evidence>
<dbReference type="eggNOG" id="COG1204">
    <property type="taxonomic scope" value="Bacteria"/>
</dbReference>
<dbReference type="AlphaFoldDB" id="C8PEM1"/>
<dbReference type="InterPro" id="IPR014001">
    <property type="entry name" value="Helicase_ATP-bd"/>
</dbReference>
<accession>C8PEM1</accession>
<keyword evidence="2" id="KW-0378">Hydrolase</keyword>
<dbReference type="GO" id="GO:0003676">
    <property type="term" value="F:nucleic acid binding"/>
    <property type="evidence" value="ECO:0007669"/>
    <property type="project" value="InterPro"/>
</dbReference>
<keyword evidence="3 7" id="KW-0347">Helicase</keyword>
<feature type="domain" description="Helicase ATP-binding" evidence="5">
    <location>
        <begin position="101"/>
        <end position="256"/>
    </location>
</feature>
<dbReference type="Pfam" id="PF00270">
    <property type="entry name" value="DEAD"/>
    <property type="match status" value="1"/>
</dbReference>
<evidence type="ECO:0000256" key="2">
    <source>
        <dbReference type="ARBA" id="ARBA00022801"/>
    </source>
</evidence>
<dbReference type="PANTHER" id="PTHR12131">
    <property type="entry name" value="ATP-DEPENDENT RNA AND DNA HELICASE"/>
    <property type="match status" value="1"/>
</dbReference>
<protein>
    <submittedName>
        <fullName evidence="7">Helicase C-terminal domain protein</fullName>
    </submittedName>
</protein>
<dbReference type="Gene3D" id="3.40.50.300">
    <property type="entry name" value="P-loop containing nucleotide triphosphate hydrolases"/>
    <property type="match status" value="2"/>
</dbReference>
<dbReference type="RefSeq" id="WP_005869500.1">
    <property type="nucleotide sequence ID" value="NZ_ACYG01000009.1"/>
</dbReference>
<evidence type="ECO:0000259" key="5">
    <source>
        <dbReference type="PROSITE" id="PS51192"/>
    </source>
</evidence>
<dbReference type="SMART" id="SM00487">
    <property type="entry name" value="DEXDc"/>
    <property type="match status" value="1"/>
</dbReference>
<dbReference type="PANTHER" id="PTHR12131:SF1">
    <property type="entry name" value="ATP-DEPENDENT RNA HELICASE SUPV3L1, MITOCHONDRIAL-RELATED"/>
    <property type="match status" value="1"/>
</dbReference>
<dbReference type="SMART" id="SM00490">
    <property type="entry name" value="HELICc"/>
    <property type="match status" value="1"/>
</dbReference>
<keyword evidence="1" id="KW-0547">Nucleotide-binding</keyword>
<dbReference type="GO" id="GO:0016787">
    <property type="term" value="F:hydrolase activity"/>
    <property type="evidence" value="ECO:0007669"/>
    <property type="project" value="UniProtKB-KW"/>
</dbReference>
<dbReference type="OrthoDB" id="9815222at2"/>
<dbReference type="InterPro" id="IPR001650">
    <property type="entry name" value="Helicase_C-like"/>
</dbReference>
<reference evidence="7 8" key="1">
    <citation type="submission" date="2009-07" db="EMBL/GenBank/DDBJ databases">
        <authorList>
            <person name="Madupu R."/>
            <person name="Sebastian Y."/>
            <person name="Durkin A.S."/>
            <person name="Torralba M."/>
            <person name="Methe B."/>
            <person name="Sutton G.G."/>
            <person name="Strausberg R.L."/>
            <person name="Nelson K.E."/>
        </authorList>
    </citation>
    <scope>NUCLEOTIDE SEQUENCE [LARGE SCALE GENOMIC DNA]</scope>
    <source>
        <strain evidence="7 8">RM3268</strain>
    </source>
</reference>
<dbReference type="STRING" id="824.CGRAC_0453"/>
<evidence type="ECO:0000313" key="7">
    <source>
        <dbReference type="EMBL" id="EEV18499.1"/>
    </source>
</evidence>
<feature type="domain" description="Helicase C-terminal" evidence="6">
    <location>
        <begin position="279"/>
        <end position="473"/>
    </location>
</feature>
<keyword evidence="8" id="KW-1185">Reference proteome</keyword>
<dbReference type="Pfam" id="PF00271">
    <property type="entry name" value="Helicase_C"/>
    <property type="match status" value="1"/>
</dbReference>
<dbReference type="EMBL" id="ACYG01000009">
    <property type="protein sequence ID" value="EEV18499.1"/>
    <property type="molecule type" value="Genomic_DNA"/>
</dbReference>
<evidence type="ECO:0000256" key="3">
    <source>
        <dbReference type="ARBA" id="ARBA00022806"/>
    </source>
</evidence>
<dbReference type="PROSITE" id="PS51194">
    <property type="entry name" value="HELICASE_CTER"/>
    <property type="match status" value="1"/>
</dbReference>
<keyword evidence="4" id="KW-0067">ATP-binding</keyword>
<name>C8PEM1_9BACT</name>
<dbReference type="InterPro" id="IPR011545">
    <property type="entry name" value="DEAD/DEAH_box_helicase_dom"/>
</dbReference>
<organism evidence="7 8">
    <name type="scientific">Campylobacter gracilis RM3268</name>
    <dbReference type="NCBI Taxonomy" id="553220"/>
    <lineage>
        <taxon>Bacteria</taxon>
        <taxon>Pseudomonadati</taxon>
        <taxon>Campylobacterota</taxon>
        <taxon>Epsilonproteobacteria</taxon>
        <taxon>Campylobacterales</taxon>
        <taxon>Campylobacteraceae</taxon>
        <taxon>Campylobacter</taxon>
    </lineage>
</organism>
<comment type="caution">
    <text evidence="7">The sequence shown here is derived from an EMBL/GenBank/DDBJ whole genome shotgun (WGS) entry which is preliminary data.</text>
</comment>